<feature type="domain" description="Peptidase C39" evidence="2">
    <location>
        <begin position="52"/>
        <end position="183"/>
    </location>
</feature>
<dbReference type="CDD" id="cd02423">
    <property type="entry name" value="Peptidase_C39G"/>
    <property type="match status" value="1"/>
</dbReference>
<dbReference type="GO" id="GO:0008233">
    <property type="term" value="F:peptidase activity"/>
    <property type="evidence" value="ECO:0007669"/>
    <property type="project" value="InterPro"/>
</dbReference>
<dbReference type="EMBL" id="FOUE01000001">
    <property type="protein sequence ID" value="SFL83828.1"/>
    <property type="molecule type" value="Genomic_DNA"/>
</dbReference>
<name>A0A1I4KYL7_9GAMM</name>
<reference evidence="4" key="1">
    <citation type="submission" date="2016-10" db="EMBL/GenBank/DDBJ databases">
        <authorList>
            <person name="Varghese N."/>
            <person name="Submissions S."/>
        </authorList>
    </citation>
    <scope>NUCLEOTIDE SEQUENCE [LARGE SCALE GENOMIC DNA]</scope>
    <source>
        <strain evidence="4">CGMCC 1.7061</strain>
    </source>
</reference>
<organism evidence="3 4">
    <name type="scientific">Marinobacter zhejiangensis</name>
    <dbReference type="NCBI Taxonomy" id="488535"/>
    <lineage>
        <taxon>Bacteria</taxon>
        <taxon>Pseudomonadati</taxon>
        <taxon>Pseudomonadota</taxon>
        <taxon>Gammaproteobacteria</taxon>
        <taxon>Pseudomonadales</taxon>
        <taxon>Marinobacteraceae</taxon>
        <taxon>Marinobacter</taxon>
    </lineage>
</organism>
<keyword evidence="1" id="KW-0732">Signal</keyword>
<dbReference type="OrthoDB" id="13401at2"/>
<feature type="chain" id="PRO_5011459047" description="Peptidase C39 domain-containing protein" evidence="1">
    <location>
        <begin position="23"/>
        <end position="232"/>
    </location>
</feature>
<dbReference type="InterPro" id="IPR005074">
    <property type="entry name" value="Peptidase_C39"/>
</dbReference>
<evidence type="ECO:0000313" key="3">
    <source>
        <dbReference type="EMBL" id="SFL83828.1"/>
    </source>
</evidence>
<dbReference type="RefSeq" id="WP_092020004.1">
    <property type="nucleotide sequence ID" value="NZ_FOUE01000001.1"/>
</dbReference>
<sequence length="232" mass="25740">MGRVFTAVLLAVVVLAGSTSHAGSVSIPGLGGDLQVNLTSFQERRFSAIIRQQYDYSCGSAALASLLSYHYEHPVTEAEVFSRMLSLADPAKVQQEGFSMLDMKRYLASEGYLADGFRMDLDGLRERVAIPVVVLLTRDSFRHFVIIKGISANEVLVGDPAKGMAIYDRQTFLESWDGIAFVIRNHLETGRASFRPRDQWPSIARAPIGRDSASGRMPVGHEMARWPAYLEW</sequence>
<evidence type="ECO:0000259" key="2">
    <source>
        <dbReference type="PROSITE" id="PS50990"/>
    </source>
</evidence>
<feature type="signal peptide" evidence="1">
    <location>
        <begin position="1"/>
        <end position="22"/>
    </location>
</feature>
<dbReference type="Pfam" id="PF03412">
    <property type="entry name" value="Peptidase_C39"/>
    <property type="match status" value="1"/>
</dbReference>
<dbReference type="Proteomes" id="UP000198519">
    <property type="component" value="Unassembled WGS sequence"/>
</dbReference>
<accession>A0A1I4KYL7</accession>
<keyword evidence="4" id="KW-1185">Reference proteome</keyword>
<dbReference type="Gene3D" id="3.90.70.10">
    <property type="entry name" value="Cysteine proteinases"/>
    <property type="match status" value="1"/>
</dbReference>
<evidence type="ECO:0000256" key="1">
    <source>
        <dbReference type="SAM" id="SignalP"/>
    </source>
</evidence>
<proteinExistence type="predicted"/>
<dbReference type="PROSITE" id="PS50990">
    <property type="entry name" value="PEPTIDASE_C39"/>
    <property type="match status" value="1"/>
</dbReference>
<evidence type="ECO:0000313" key="4">
    <source>
        <dbReference type="Proteomes" id="UP000198519"/>
    </source>
</evidence>
<dbReference type="GO" id="GO:0005524">
    <property type="term" value="F:ATP binding"/>
    <property type="evidence" value="ECO:0007669"/>
    <property type="project" value="InterPro"/>
</dbReference>
<protein>
    <recommendedName>
        <fullName evidence="2">Peptidase C39 domain-containing protein</fullName>
    </recommendedName>
</protein>
<dbReference type="STRING" id="488535.SAMN04487963_0161"/>
<dbReference type="GO" id="GO:0006508">
    <property type="term" value="P:proteolysis"/>
    <property type="evidence" value="ECO:0007669"/>
    <property type="project" value="InterPro"/>
</dbReference>
<dbReference type="AlphaFoldDB" id="A0A1I4KYL7"/>
<gene>
    <name evidence="3" type="ORF">SAMN04487963_0161</name>
</gene>
<dbReference type="GO" id="GO:0016020">
    <property type="term" value="C:membrane"/>
    <property type="evidence" value="ECO:0007669"/>
    <property type="project" value="InterPro"/>
</dbReference>